<dbReference type="OrthoDB" id="434663at2759"/>
<feature type="chain" id="PRO_5012389883" evidence="1">
    <location>
        <begin position="27"/>
        <end position="626"/>
    </location>
</feature>
<feature type="signal peptide" evidence="1">
    <location>
        <begin position="1"/>
        <end position="26"/>
    </location>
</feature>
<dbReference type="Proteomes" id="UP000186817">
    <property type="component" value="Unassembled WGS sequence"/>
</dbReference>
<dbReference type="AlphaFoldDB" id="A0A1Q9D778"/>
<accession>A0A1Q9D778</accession>
<reference evidence="2 3" key="1">
    <citation type="submission" date="2016-02" db="EMBL/GenBank/DDBJ databases">
        <title>Genome analysis of coral dinoflagellate symbionts highlights evolutionary adaptations to a symbiotic lifestyle.</title>
        <authorList>
            <person name="Aranda M."/>
            <person name="Li Y."/>
            <person name="Liew Y.J."/>
            <person name="Baumgarten S."/>
            <person name="Simakov O."/>
            <person name="Wilson M."/>
            <person name="Piel J."/>
            <person name="Ashoor H."/>
            <person name="Bougouffa S."/>
            <person name="Bajic V.B."/>
            <person name="Ryu T."/>
            <person name="Ravasi T."/>
            <person name="Bayer T."/>
            <person name="Micklem G."/>
            <person name="Kim H."/>
            <person name="Bhak J."/>
            <person name="Lajeunesse T.C."/>
            <person name="Voolstra C.R."/>
        </authorList>
    </citation>
    <scope>NUCLEOTIDE SEQUENCE [LARGE SCALE GENOMIC DNA]</scope>
    <source>
        <strain evidence="2 3">CCMP2467</strain>
    </source>
</reference>
<comment type="caution">
    <text evidence="2">The sequence shown here is derived from an EMBL/GenBank/DDBJ whole genome shotgun (WGS) entry which is preliminary data.</text>
</comment>
<keyword evidence="3" id="KW-1185">Reference proteome</keyword>
<evidence type="ECO:0000313" key="2">
    <source>
        <dbReference type="EMBL" id="OLP91035.1"/>
    </source>
</evidence>
<organism evidence="2 3">
    <name type="scientific">Symbiodinium microadriaticum</name>
    <name type="common">Dinoflagellate</name>
    <name type="synonym">Zooxanthella microadriatica</name>
    <dbReference type="NCBI Taxonomy" id="2951"/>
    <lineage>
        <taxon>Eukaryota</taxon>
        <taxon>Sar</taxon>
        <taxon>Alveolata</taxon>
        <taxon>Dinophyceae</taxon>
        <taxon>Suessiales</taxon>
        <taxon>Symbiodiniaceae</taxon>
        <taxon>Symbiodinium</taxon>
    </lineage>
</organism>
<protein>
    <submittedName>
        <fullName evidence="2">Uncharacterized protein</fullName>
    </submittedName>
</protein>
<gene>
    <name evidence="2" type="ORF">AK812_SmicGene27317</name>
</gene>
<proteinExistence type="predicted"/>
<name>A0A1Q9D778_SYMMI</name>
<sequence>MAAPAPGEHNMLRAVALTFFCLTTDAAPAAAENVAQTSSCLLQAQHNRAARNGTVLENDEVPPEYSENRRGQRALVALRSQACQAFYQLPVASGGSLVWDESAHLFRHKAEMPTNYFGPELPYASFRRMLTYEDVAVKPNFSRATEPCQAPGCRDVFESLDYCLPYAVHGAQRPIKVNYLEVGSEKSLLAAAVWKCASTSLTDALWKVSNTTRFMGPHWKNLSAQHQAERLLRDFPGQWRSCEHATQSYFLSATDLLGNPIAWDFLLEVDNFNRDLQELSRLTQIDIQEKEEKNSSGDSKLKQLYFDAIFADTKTICAVCKVYAQDFTCLGYEFPDGNWRCENCSILATRYFKIRLIGRPGSSALGYEIQLAGDRSFQTMMVAAPPKQLLAVLPRAKSLWLQDRGQTFKPGMKHCEMPLSLLRSTTASTLGGRPAIDDFQIVIGGWNDAKRGDIEAEIRNLFELNQASPLLHNIHVPFVRSKFARVELLYTGGNLTERRKVQSLVIEALKKTFRDFKSNISGQESRTLWVTRNRSKEDREKIRALVSIKDWAFKHTSAILIDLDWRGKLWIRGEQVLYWHQFRRPDEGAMMLTNAAGDETGWWVDVRQLSRILAIPVDQVRDELLD</sequence>
<evidence type="ECO:0000256" key="1">
    <source>
        <dbReference type="SAM" id="SignalP"/>
    </source>
</evidence>
<evidence type="ECO:0000313" key="3">
    <source>
        <dbReference type="Proteomes" id="UP000186817"/>
    </source>
</evidence>
<keyword evidence="1" id="KW-0732">Signal</keyword>
<dbReference type="EMBL" id="LSRX01000682">
    <property type="protein sequence ID" value="OLP91035.1"/>
    <property type="molecule type" value="Genomic_DNA"/>
</dbReference>